<evidence type="ECO:0000313" key="6">
    <source>
        <dbReference type="Proteomes" id="UP000269721"/>
    </source>
</evidence>
<dbReference type="EMBL" id="ML001357">
    <property type="protein sequence ID" value="RKO83335.1"/>
    <property type="molecule type" value="Genomic_DNA"/>
</dbReference>
<keyword evidence="3" id="KW-0418">Kinase</keyword>
<evidence type="ECO:0000313" key="5">
    <source>
        <dbReference type="EMBL" id="RKO83335.1"/>
    </source>
</evidence>
<dbReference type="OrthoDB" id="1405469at2759"/>
<dbReference type="GO" id="GO:0004694">
    <property type="term" value="F:eukaryotic translation initiation factor 2alpha kinase activity"/>
    <property type="evidence" value="ECO:0007669"/>
    <property type="project" value="TreeGrafter"/>
</dbReference>
<gene>
    <name evidence="5" type="ORF">BDK51DRAFT_37479</name>
</gene>
<proteinExistence type="predicted"/>
<reference evidence="6" key="1">
    <citation type="journal article" date="2018" name="Nat. Microbiol.">
        <title>Leveraging single-cell genomics to expand the fungal tree of life.</title>
        <authorList>
            <person name="Ahrendt S.R."/>
            <person name="Quandt C.A."/>
            <person name="Ciobanu D."/>
            <person name="Clum A."/>
            <person name="Salamov A."/>
            <person name="Andreopoulos B."/>
            <person name="Cheng J.F."/>
            <person name="Woyke T."/>
            <person name="Pelin A."/>
            <person name="Henrissat B."/>
            <person name="Reynolds N.K."/>
            <person name="Benny G.L."/>
            <person name="Smith M.E."/>
            <person name="James T.Y."/>
            <person name="Grigoriev I.V."/>
        </authorList>
    </citation>
    <scope>NUCLEOTIDE SEQUENCE [LARGE SCALE GENOMIC DNA]</scope>
</reference>
<protein>
    <recommendedName>
        <fullName evidence="7">Protein kinase domain-containing protein</fullName>
    </recommendedName>
</protein>
<dbReference type="GO" id="GO:0005634">
    <property type="term" value="C:nucleus"/>
    <property type="evidence" value="ECO:0007669"/>
    <property type="project" value="TreeGrafter"/>
</dbReference>
<keyword evidence="2" id="KW-0547">Nucleotide-binding</keyword>
<evidence type="ECO:0000256" key="4">
    <source>
        <dbReference type="ARBA" id="ARBA00022840"/>
    </source>
</evidence>
<dbReference type="GO" id="GO:0005737">
    <property type="term" value="C:cytoplasm"/>
    <property type="evidence" value="ECO:0007669"/>
    <property type="project" value="TreeGrafter"/>
</dbReference>
<dbReference type="SUPFAM" id="SSF56112">
    <property type="entry name" value="Protein kinase-like (PK-like)"/>
    <property type="match status" value="1"/>
</dbReference>
<dbReference type="PANTHER" id="PTHR11042:SF187">
    <property type="entry name" value="EUKARYOTIC TRANSLATION INITIATION FACTOR 2-ALPHA KINASE 2"/>
    <property type="match status" value="1"/>
</dbReference>
<evidence type="ECO:0000256" key="3">
    <source>
        <dbReference type="ARBA" id="ARBA00022777"/>
    </source>
</evidence>
<dbReference type="GO" id="GO:0005524">
    <property type="term" value="F:ATP binding"/>
    <property type="evidence" value="ECO:0007669"/>
    <property type="project" value="UniProtKB-KW"/>
</dbReference>
<dbReference type="Proteomes" id="UP000269721">
    <property type="component" value="Unassembled WGS sequence"/>
</dbReference>
<evidence type="ECO:0000256" key="2">
    <source>
        <dbReference type="ARBA" id="ARBA00022741"/>
    </source>
</evidence>
<dbReference type="PANTHER" id="PTHR11042">
    <property type="entry name" value="EUKARYOTIC TRANSLATION INITIATION FACTOR 2-ALPHA KINASE EIF2-ALPHA KINASE -RELATED"/>
    <property type="match status" value="1"/>
</dbReference>
<dbReference type="AlphaFoldDB" id="A0A4P9VWU5"/>
<dbReference type="InterPro" id="IPR050339">
    <property type="entry name" value="CC_SR_Kinase"/>
</dbReference>
<dbReference type="Gene3D" id="3.30.200.20">
    <property type="entry name" value="Phosphorylase Kinase, domain 1"/>
    <property type="match status" value="1"/>
</dbReference>
<name>A0A4P9VWU5_9FUNG</name>
<dbReference type="InterPro" id="IPR011009">
    <property type="entry name" value="Kinase-like_dom_sf"/>
</dbReference>
<organism evidence="5 6">
    <name type="scientific">Blyttiomyces helicus</name>
    <dbReference type="NCBI Taxonomy" id="388810"/>
    <lineage>
        <taxon>Eukaryota</taxon>
        <taxon>Fungi</taxon>
        <taxon>Fungi incertae sedis</taxon>
        <taxon>Chytridiomycota</taxon>
        <taxon>Chytridiomycota incertae sedis</taxon>
        <taxon>Chytridiomycetes</taxon>
        <taxon>Chytridiomycetes incertae sedis</taxon>
        <taxon>Blyttiomyces</taxon>
    </lineage>
</organism>
<keyword evidence="1" id="KW-0808">Transferase</keyword>
<sequence>MGVVEEEFPAVGGAFVDGSRLAVQRPAADQAAGSDKAYPGAVVVDRAARGERRRAELVKTPPGPPLSPRRADARRWLVALTKGLMFSAHSPGDSATRVWPARRMAIAGQGALGFFAGGTVGFRGAGPGFRRPRFVAGATTVLLIGNTRLLVNSFPCRTSALCSTSPQEALDDWIDELSSVRGSGERAFRELLGRAMVAIKNLRGSDHIRDLSEFLGFRYSRYQDDFAEILPLGRGACGRVWRVENRLDTMEYAIKKIRFGERGANVWKVCVELLEARILREVKFPARPCSLARTHTRIRDDGRLYRGGRRRASSR</sequence>
<evidence type="ECO:0000256" key="1">
    <source>
        <dbReference type="ARBA" id="ARBA00022679"/>
    </source>
</evidence>
<keyword evidence="6" id="KW-1185">Reference proteome</keyword>
<evidence type="ECO:0008006" key="7">
    <source>
        <dbReference type="Google" id="ProtNLM"/>
    </source>
</evidence>
<keyword evidence="4" id="KW-0067">ATP-binding</keyword>
<accession>A0A4P9VWU5</accession>